<feature type="domain" description="Replication protein A 70 kDa DNA-binding subunit B/D first OB fold" evidence="1">
    <location>
        <begin position="5"/>
        <end position="110"/>
    </location>
</feature>
<sequence length="710" mass="81153">MHTLFDPIKCITPWRETWRLRVKVVRLWFDGNSVLEENDDGLLHLILMDQNLDKIEAIIKECFISDVVDVLDQGSIYVMTNFSIVPNIGSNRVTQHRFKLLFQEETTITPGVPFSALNDGFSFCPISEILEKRGDSDYLIDFVGVITGVRPDKEINYCGKMIKVVILELYADGKKIQCNVFGKSCECLEFSMLTKFQRPPIIILQSFKIKVYGDRVSLQNVLNISNILINPDLQETVHFLERMNVASCHFNMFTKNDHGSLVSNIDDDSLNWRCIRTIQVIQKNTEDGLFFVVAKVKEIFGGANWWLFSCVCGHSLDQVDNVFHCQVCDRDVDNAIAKYRVRIVVEDRNATAVFVLMDSAATKLFGKTCSSALMDHEIELNDFSYALYPTFFDLFIGKELIFKIDCKKVSNEPYTGTFKVISILNDNLPHVELKLDPNINSGIQAPIYTPICEDYHHYAEVEKYKSRIACDAFIHACNVDDMLLDPFAVRYYRSTPEPVVISHASGSNVFILHDREVRHIIKKDCGDLLNEKSNFKETIYEHRVPPTMSDCLIGKKMVLMIDPRPVGYEYKTTVYIVHRICDDVSLVNLFERASPMHNKKSSSFQIELSDSVHGAKVVRPSTSGRLIADSFQPRNQKLYDKQYSMDFGCTTEATVNMQQKPCEFSVNQEVNSTTSEVNLAHEFSSVTTTNQLQDAFKLCIQRQSESNIWH</sequence>
<accession>A0A445BI72</accession>
<keyword evidence="3" id="KW-1185">Reference proteome</keyword>
<comment type="caution">
    <text evidence="2">The sequence shown here is derived from an EMBL/GenBank/DDBJ whole genome shotgun (WGS) entry which is preliminary data.</text>
</comment>
<dbReference type="PANTHER" id="PTHR47165:SF4">
    <property type="entry name" value="OS03G0429900 PROTEIN"/>
    <property type="match status" value="1"/>
</dbReference>
<name>A0A445BI72_ARAHY</name>
<dbReference type="EMBL" id="SDMP01000009">
    <property type="protein sequence ID" value="RYR38382.1"/>
    <property type="molecule type" value="Genomic_DNA"/>
</dbReference>
<dbReference type="Gene3D" id="2.40.50.140">
    <property type="entry name" value="Nucleic acid-binding proteins"/>
    <property type="match status" value="3"/>
</dbReference>
<gene>
    <name evidence="2" type="ORF">Ahy_A09g043422</name>
</gene>
<organism evidence="2 3">
    <name type="scientific">Arachis hypogaea</name>
    <name type="common">Peanut</name>
    <dbReference type="NCBI Taxonomy" id="3818"/>
    <lineage>
        <taxon>Eukaryota</taxon>
        <taxon>Viridiplantae</taxon>
        <taxon>Streptophyta</taxon>
        <taxon>Embryophyta</taxon>
        <taxon>Tracheophyta</taxon>
        <taxon>Spermatophyta</taxon>
        <taxon>Magnoliopsida</taxon>
        <taxon>eudicotyledons</taxon>
        <taxon>Gunneridae</taxon>
        <taxon>Pentapetalae</taxon>
        <taxon>rosids</taxon>
        <taxon>fabids</taxon>
        <taxon>Fabales</taxon>
        <taxon>Fabaceae</taxon>
        <taxon>Papilionoideae</taxon>
        <taxon>50 kb inversion clade</taxon>
        <taxon>dalbergioids sensu lato</taxon>
        <taxon>Dalbergieae</taxon>
        <taxon>Pterocarpus clade</taxon>
        <taxon>Arachis</taxon>
    </lineage>
</organism>
<dbReference type="PANTHER" id="PTHR47165">
    <property type="entry name" value="OS03G0429900 PROTEIN"/>
    <property type="match status" value="1"/>
</dbReference>
<dbReference type="Proteomes" id="UP000289738">
    <property type="component" value="Chromosome A09"/>
</dbReference>
<evidence type="ECO:0000259" key="1">
    <source>
        <dbReference type="Pfam" id="PF02721"/>
    </source>
</evidence>
<dbReference type="CDD" id="cd04481">
    <property type="entry name" value="RPA1_DBD_B_like"/>
    <property type="match status" value="1"/>
</dbReference>
<dbReference type="InterPro" id="IPR012340">
    <property type="entry name" value="NA-bd_OB-fold"/>
</dbReference>
<evidence type="ECO:0000313" key="3">
    <source>
        <dbReference type="Proteomes" id="UP000289738"/>
    </source>
</evidence>
<dbReference type="CDD" id="cd04480">
    <property type="entry name" value="RPA1_DBD_A_like"/>
    <property type="match status" value="1"/>
</dbReference>
<dbReference type="InterPro" id="IPR003871">
    <property type="entry name" value="RFA1B/D_OB_1st"/>
</dbReference>
<dbReference type="AlphaFoldDB" id="A0A445BI72"/>
<dbReference type="SUPFAM" id="SSF50249">
    <property type="entry name" value="Nucleic acid-binding proteins"/>
    <property type="match status" value="3"/>
</dbReference>
<evidence type="ECO:0000313" key="2">
    <source>
        <dbReference type="EMBL" id="RYR38382.1"/>
    </source>
</evidence>
<dbReference type="Pfam" id="PF02721">
    <property type="entry name" value="DUF223"/>
    <property type="match status" value="1"/>
</dbReference>
<protein>
    <recommendedName>
        <fullName evidence="1">Replication protein A 70 kDa DNA-binding subunit B/D first OB fold domain-containing protein</fullName>
    </recommendedName>
</protein>
<reference evidence="2 3" key="1">
    <citation type="submission" date="2019-01" db="EMBL/GenBank/DDBJ databases">
        <title>Sequencing of cultivated peanut Arachis hypogaea provides insights into genome evolution and oil improvement.</title>
        <authorList>
            <person name="Chen X."/>
        </authorList>
    </citation>
    <scope>NUCLEOTIDE SEQUENCE [LARGE SCALE GENOMIC DNA]</scope>
    <source>
        <strain evidence="3">cv. Fuhuasheng</strain>
        <tissue evidence="2">Leaves</tissue>
    </source>
</reference>
<proteinExistence type="predicted"/>